<dbReference type="SFLD" id="SFLDS00029">
    <property type="entry name" value="Radical_SAM"/>
    <property type="match status" value="1"/>
</dbReference>
<dbReference type="PANTHER" id="PTHR13932">
    <property type="entry name" value="COPROPORPHYRINIGEN III OXIDASE"/>
    <property type="match status" value="1"/>
</dbReference>
<name>A0A7W9SSL4_ARMRO</name>
<keyword evidence="6 9" id="KW-0408">Iron</keyword>
<keyword evidence="8 9" id="KW-0143">Chaperone</keyword>
<comment type="function">
    <text evidence="9">Probably acts as a heme chaperone, transferring heme to an unknown acceptor. Binds one molecule of heme per monomer, possibly covalently. Binds 1 [4Fe-4S] cluster. The cluster is coordinated with 3 cysteines and an exchangeable S-adenosyl-L-methionine.</text>
</comment>
<keyword evidence="5 9" id="KW-0479">Metal-binding</keyword>
<dbReference type="Gene3D" id="3.20.20.70">
    <property type="entry name" value="Aldolase class I"/>
    <property type="match status" value="1"/>
</dbReference>
<dbReference type="Pfam" id="PF06969">
    <property type="entry name" value="HemN_C"/>
    <property type="match status" value="1"/>
</dbReference>
<evidence type="ECO:0000256" key="9">
    <source>
        <dbReference type="RuleBase" id="RU364116"/>
    </source>
</evidence>
<dbReference type="GO" id="GO:0005737">
    <property type="term" value="C:cytoplasm"/>
    <property type="evidence" value="ECO:0007669"/>
    <property type="project" value="UniProtKB-SubCell"/>
</dbReference>
<comment type="similarity">
    <text evidence="1">Belongs to the anaerobic coproporphyrinogen-III oxidase family. HemW subfamily.</text>
</comment>
<evidence type="ECO:0000256" key="1">
    <source>
        <dbReference type="ARBA" id="ARBA00006100"/>
    </source>
</evidence>
<keyword evidence="3 9" id="KW-0349">Heme</keyword>
<keyword evidence="12" id="KW-1185">Reference proteome</keyword>
<dbReference type="EMBL" id="JACHGW010000003">
    <property type="protein sequence ID" value="MBB6051488.1"/>
    <property type="molecule type" value="Genomic_DNA"/>
</dbReference>
<accession>A0A7W9SSL4</accession>
<protein>
    <recommendedName>
        <fullName evidence="2 9">Heme chaperone HemW</fullName>
    </recommendedName>
</protein>
<dbReference type="Pfam" id="PF04055">
    <property type="entry name" value="Radical_SAM"/>
    <property type="match status" value="1"/>
</dbReference>
<evidence type="ECO:0000259" key="10">
    <source>
        <dbReference type="PROSITE" id="PS51918"/>
    </source>
</evidence>
<dbReference type="InterPro" id="IPR013785">
    <property type="entry name" value="Aldolase_TIM"/>
</dbReference>
<evidence type="ECO:0000256" key="5">
    <source>
        <dbReference type="ARBA" id="ARBA00022723"/>
    </source>
</evidence>
<dbReference type="SFLD" id="SFLDF00288">
    <property type="entry name" value="HemN-like__clustered_with_nucl"/>
    <property type="match status" value="1"/>
</dbReference>
<dbReference type="InterPro" id="IPR007197">
    <property type="entry name" value="rSAM"/>
</dbReference>
<dbReference type="SUPFAM" id="SSF102114">
    <property type="entry name" value="Radical SAM enzymes"/>
    <property type="match status" value="1"/>
</dbReference>
<comment type="caution">
    <text evidence="11">The sequence shown here is derived from an EMBL/GenBank/DDBJ whole genome shotgun (WGS) entry which is preliminary data.</text>
</comment>
<dbReference type="InterPro" id="IPR034505">
    <property type="entry name" value="Coproporphyrinogen-III_oxidase"/>
</dbReference>
<dbReference type="SMART" id="SM00729">
    <property type="entry name" value="Elp3"/>
    <property type="match status" value="1"/>
</dbReference>
<dbReference type="InterPro" id="IPR006638">
    <property type="entry name" value="Elp3/MiaA/NifB-like_rSAM"/>
</dbReference>
<keyword evidence="7 9" id="KW-0411">Iron-sulfur</keyword>
<feature type="domain" description="Radical SAM core" evidence="10">
    <location>
        <begin position="1"/>
        <end position="234"/>
    </location>
</feature>
<reference evidence="11 12" key="1">
    <citation type="submission" date="2020-08" db="EMBL/GenBank/DDBJ databases">
        <title>Genomic Encyclopedia of Type Strains, Phase IV (KMG-IV): sequencing the most valuable type-strain genomes for metagenomic binning, comparative biology and taxonomic classification.</title>
        <authorList>
            <person name="Goeker M."/>
        </authorList>
    </citation>
    <scope>NUCLEOTIDE SEQUENCE [LARGE SCALE GENOMIC DNA]</scope>
    <source>
        <strain evidence="11 12">DSM 23562</strain>
    </source>
</reference>
<dbReference type="InterPro" id="IPR058240">
    <property type="entry name" value="rSAM_sf"/>
</dbReference>
<dbReference type="SFLD" id="SFLDG01065">
    <property type="entry name" value="anaerobic_coproporphyrinogen-I"/>
    <property type="match status" value="1"/>
</dbReference>
<evidence type="ECO:0000256" key="6">
    <source>
        <dbReference type="ARBA" id="ARBA00023004"/>
    </source>
</evidence>
<keyword evidence="11" id="KW-0560">Oxidoreductase</keyword>
<dbReference type="PROSITE" id="PS51918">
    <property type="entry name" value="RADICAL_SAM"/>
    <property type="match status" value="1"/>
</dbReference>
<organism evidence="11 12">
    <name type="scientific">Armatimonas rosea</name>
    <dbReference type="NCBI Taxonomy" id="685828"/>
    <lineage>
        <taxon>Bacteria</taxon>
        <taxon>Bacillati</taxon>
        <taxon>Armatimonadota</taxon>
        <taxon>Armatimonadia</taxon>
        <taxon>Armatimonadales</taxon>
        <taxon>Armatimonadaceae</taxon>
        <taxon>Armatimonas</taxon>
    </lineage>
</organism>
<evidence type="ECO:0000313" key="12">
    <source>
        <dbReference type="Proteomes" id="UP000520814"/>
    </source>
</evidence>
<dbReference type="Proteomes" id="UP000520814">
    <property type="component" value="Unassembled WGS sequence"/>
</dbReference>
<evidence type="ECO:0000256" key="4">
    <source>
        <dbReference type="ARBA" id="ARBA00022691"/>
    </source>
</evidence>
<evidence type="ECO:0000256" key="2">
    <source>
        <dbReference type="ARBA" id="ARBA00017228"/>
    </source>
</evidence>
<dbReference type="RefSeq" id="WP_184198541.1">
    <property type="nucleotide sequence ID" value="NZ_JACHGW010000003.1"/>
</dbReference>
<dbReference type="InterPro" id="IPR004559">
    <property type="entry name" value="HemW-like"/>
</dbReference>
<dbReference type="PANTHER" id="PTHR13932:SF5">
    <property type="entry name" value="RADICAL S-ADENOSYL METHIONINE DOMAIN-CONTAINING PROTEIN 1, MITOCHONDRIAL"/>
    <property type="match status" value="1"/>
</dbReference>
<dbReference type="NCBIfam" id="TIGR00539">
    <property type="entry name" value="hemN_rel"/>
    <property type="match status" value="1"/>
</dbReference>
<evidence type="ECO:0000256" key="3">
    <source>
        <dbReference type="ARBA" id="ARBA00022617"/>
    </source>
</evidence>
<keyword evidence="4 9" id="KW-0949">S-adenosyl-L-methionine</keyword>
<keyword evidence="9" id="KW-0004">4Fe-4S</keyword>
<comment type="subcellular location">
    <subcellularLocation>
        <location evidence="9">Cytoplasm</location>
    </subcellularLocation>
</comment>
<dbReference type="AlphaFoldDB" id="A0A7W9SSL4"/>
<evidence type="ECO:0000256" key="7">
    <source>
        <dbReference type="ARBA" id="ARBA00023014"/>
    </source>
</evidence>
<dbReference type="GO" id="GO:0051539">
    <property type="term" value="F:4 iron, 4 sulfur cluster binding"/>
    <property type="evidence" value="ECO:0007669"/>
    <property type="project" value="UniProtKB-UniRule"/>
</dbReference>
<gene>
    <name evidence="11" type="ORF">HNQ39_003298</name>
</gene>
<dbReference type="GO" id="GO:0046872">
    <property type="term" value="F:metal ion binding"/>
    <property type="evidence" value="ECO:0007669"/>
    <property type="project" value="UniProtKB-UniRule"/>
</dbReference>
<dbReference type="SFLD" id="SFLDF00562">
    <property type="entry name" value="HemN-like__clustered_with_heat"/>
    <property type="match status" value="1"/>
</dbReference>
<keyword evidence="9" id="KW-0963">Cytoplasm</keyword>
<proteinExistence type="inferred from homology"/>
<evidence type="ECO:0000313" key="11">
    <source>
        <dbReference type="EMBL" id="MBB6051488.1"/>
    </source>
</evidence>
<dbReference type="GO" id="GO:0004109">
    <property type="term" value="F:coproporphyrinogen oxidase activity"/>
    <property type="evidence" value="ECO:0007669"/>
    <property type="project" value="InterPro"/>
</dbReference>
<dbReference type="SFLD" id="SFLDG01082">
    <property type="entry name" value="B12-binding_domain_containing"/>
    <property type="match status" value="1"/>
</dbReference>
<dbReference type="InterPro" id="IPR010723">
    <property type="entry name" value="HemN_C"/>
</dbReference>
<sequence length="378" mass="41426">MSRSASALYLHIPFCSRKCGYCDFNAYSGYKDGTKARYVEALCREIAAAGEGSALQTIFFGGGTPTNLEAPALVQILSTVKSHFTVASDAEISLEANPSDADLPYLETLRAAGFNRISFGVQTFNDSLLKLIDREHSGEAARQAIVHARAAGFENLSLDLMFGLPRQTVSDFERTLETALTLDIPHLSIYGLIVEEGTPFFARRERGKLPLPEESAEAAMFSRALEKTQAAGLARYEISNYARPGFACRHNRVYWRNEPYFGLGAGATGYLDGVRRVNIRRPSAYIDAALAGRELALETETLSAEETMGETMMLGLRLVEGVSLNDFAARFGVRAEQHWAPTIAELVAQGLLEHTPTHLRLTEPKGLFLASEAMAKFI</sequence>
<dbReference type="CDD" id="cd01335">
    <property type="entry name" value="Radical_SAM"/>
    <property type="match status" value="1"/>
</dbReference>
<dbReference type="GO" id="GO:0006779">
    <property type="term" value="P:porphyrin-containing compound biosynthetic process"/>
    <property type="evidence" value="ECO:0007669"/>
    <property type="project" value="InterPro"/>
</dbReference>
<evidence type="ECO:0000256" key="8">
    <source>
        <dbReference type="ARBA" id="ARBA00023186"/>
    </source>
</evidence>